<protein>
    <submittedName>
        <fullName evidence="4">Ureidoglycolate lyase</fullName>
    </submittedName>
</protein>
<gene>
    <name evidence="4" type="ORF">DFE_1899</name>
</gene>
<reference evidence="4 5" key="1">
    <citation type="journal article" date="2018" name="Sci. Adv.">
        <title>Multi-heme cytochromes provide a pathway for survival in energy-limited environments.</title>
        <authorList>
            <person name="Deng X."/>
            <person name="Dohmae N."/>
            <person name="Nealson K.H."/>
            <person name="Hashimoto K."/>
            <person name="Okamoto A."/>
        </authorList>
    </citation>
    <scope>NUCLEOTIDE SEQUENCE [LARGE SCALE GENOMIC DNA]</scope>
    <source>
        <strain evidence="4 5">IS5</strain>
    </source>
</reference>
<dbReference type="GO" id="GO:0016853">
    <property type="term" value="F:isomerase activity"/>
    <property type="evidence" value="ECO:0007669"/>
    <property type="project" value="UniProtKB-ARBA"/>
</dbReference>
<name>A0A2Z6AZL5_9BACT</name>
<evidence type="ECO:0000259" key="3">
    <source>
        <dbReference type="Pfam" id="PF01557"/>
    </source>
</evidence>
<dbReference type="GO" id="GO:0018773">
    <property type="term" value="F:acetylpyruvate hydrolase activity"/>
    <property type="evidence" value="ECO:0007669"/>
    <property type="project" value="TreeGrafter"/>
</dbReference>
<dbReference type="Gene3D" id="3.90.850.10">
    <property type="entry name" value="Fumarylacetoacetase-like, C-terminal domain"/>
    <property type="match status" value="1"/>
</dbReference>
<dbReference type="EMBL" id="AP017378">
    <property type="protein sequence ID" value="BBD08625.1"/>
    <property type="molecule type" value="Genomic_DNA"/>
</dbReference>
<dbReference type="AlphaFoldDB" id="A0A2Z6AZL5"/>
<dbReference type="Pfam" id="PF01557">
    <property type="entry name" value="FAA_hydrolase"/>
    <property type="match status" value="1"/>
</dbReference>
<feature type="domain" description="Fumarylacetoacetase-like C-terminal" evidence="3">
    <location>
        <begin position="50"/>
        <end position="246"/>
    </location>
</feature>
<proteinExistence type="inferred from homology"/>
<keyword evidence="5" id="KW-1185">Reference proteome</keyword>
<dbReference type="GO" id="GO:0019752">
    <property type="term" value="P:carboxylic acid metabolic process"/>
    <property type="evidence" value="ECO:0007669"/>
    <property type="project" value="UniProtKB-ARBA"/>
</dbReference>
<dbReference type="InterPro" id="IPR036663">
    <property type="entry name" value="Fumarylacetoacetase_C_sf"/>
</dbReference>
<dbReference type="KEGG" id="dfl:DFE_1899"/>
<dbReference type="SUPFAM" id="SSF56529">
    <property type="entry name" value="FAH"/>
    <property type="match status" value="1"/>
</dbReference>
<dbReference type="PANTHER" id="PTHR11820">
    <property type="entry name" value="ACYLPYRUVASE"/>
    <property type="match status" value="1"/>
</dbReference>
<dbReference type="FunFam" id="3.90.850.10:FF:000002">
    <property type="entry name" value="2-hydroxyhepta-2,4-diene-1,7-dioate isomerase"/>
    <property type="match status" value="1"/>
</dbReference>
<dbReference type="OrthoDB" id="5197601at2"/>
<accession>A0A2Z6AZL5</accession>
<sequence>MRIIRVAYNNYSFYAQLLDGEVLCLDRSKGLDKPLSLSEVQVLPLAVPSKIVCLGLNYRSHAEELGHELPQEPLIFLKPPTSVIAHGQPILIPSMSEQVDYEGELAVIIGRQCKNVPADELAPYIFGYACANDVTARDLQRKDGLFTRAKGFDTFAPIGPWIETDVSNPGNLNIRTLVNGQVRQQGNTSEMVFSVPEAVSFISRVMTLMPGDVVLTGTPAGIGELKAGDEVTVEIETVGLLTNTVQNAPQPSAPVTEDPAATLQ</sequence>
<dbReference type="InterPro" id="IPR011234">
    <property type="entry name" value="Fumarylacetoacetase-like_C"/>
</dbReference>
<dbReference type="GO" id="GO:0016829">
    <property type="term" value="F:lyase activity"/>
    <property type="evidence" value="ECO:0007669"/>
    <property type="project" value="UniProtKB-KW"/>
</dbReference>
<keyword evidence="2" id="KW-0479">Metal-binding</keyword>
<dbReference type="PANTHER" id="PTHR11820:SF7">
    <property type="entry name" value="ACYLPYRUVASE FAHD1, MITOCHONDRIAL"/>
    <property type="match status" value="1"/>
</dbReference>
<comment type="similarity">
    <text evidence="1">Belongs to the FAH family.</text>
</comment>
<organism evidence="4 5">
    <name type="scientific">Desulfovibrio ferrophilus</name>
    <dbReference type="NCBI Taxonomy" id="241368"/>
    <lineage>
        <taxon>Bacteria</taxon>
        <taxon>Pseudomonadati</taxon>
        <taxon>Thermodesulfobacteriota</taxon>
        <taxon>Desulfovibrionia</taxon>
        <taxon>Desulfovibrionales</taxon>
        <taxon>Desulfovibrionaceae</taxon>
        <taxon>Desulfovibrio</taxon>
    </lineage>
</organism>
<evidence type="ECO:0000256" key="2">
    <source>
        <dbReference type="ARBA" id="ARBA00022723"/>
    </source>
</evidence>
<dbReference type="GO" id="GO:0046872">
    <property type="term" value="F:metal ion binding"/>
    <property type="evidence" value="ECO:0007669"/>
    <property type="project" value="UniProtKB-KW"/>
</dbReference>
<evidence type="ECO:0000256" key="1">
    <source>
        <dbReference type="ARBA" id="ARBA00010211"/>
    </source>
</evidence>
<evidence type="ECO:0000313" key="4">
    <source>
        <dbReference type="EMBL" id="BBD08625.1"/>
    </source>
</evidence>
<dbReference type="Proteomes" id="UP000269883">
    <property type="component" value="Chromosome"/>
</dbReference>
<dbReference type="RefSeq" id="WP_126378872.1">
    <property type="nucleotide sequence ID" value="NZ_AP017378.1"/>
</dbReference>
<evidence type="ECO:0000313" key="5">
    <source>
        <dbReference type="Proteomes" id="UP000269883"/>
    </source>
</evidence>
<keyword evidence="4" id="KW-0456">Lyase</keyword>